<dbReference type="GO" id="GO:0030552">
    <property type="term" value="F:cAMP binding"/>
    <property type="evidence" value="ECO:0007669"/>
    <property type="project" value="TreeGrafter"/>
</dbReference>
<keyword evidence="4" id="KW-0217">Developmental protein</keyword>
<dbReference type="eggNOG" id="ENOG502SD0D">
    <property type="taxonomic scope" value="Eukaryota"/>
</dbReference>
<dbReference type="PANTHER" id="PTHR12101">
    <property type="entry name" value="POPEYE DOMAIN CONTAINING PROTEIN"/>
    <property type="match status" value="1"/>
</dbReference>
<protein>
    <recommendedName>
        <fullName evidence="9">Cyclic nucleotide-binding domain-containing protein</fullName>
    </recommendedName>
</protein>
<evidence type="ECO:0000256" key="7">
    <source>
        <dbReference type="ARBA" id="ARBA00023180"/>
    </source>
</evidence>
<dbReference type="PROSITE" id="PS50042">
    <property type="entry name" value="CNMP_BINDING_3"/>
    <property type="match status" value="1"/>
</dbReference>
<dbReference type="Gene3D" id="2.60.120.10">
    <property type="entry name" value="Jelly Rolls"/>
    <property type="match status" value="1"/>
</dbReference>
<keyword evidence="3" id="KW-0796">Tight junction</keyword>
<dbReference type="PANTHER" id="PTHR12101:SF17">
    <property type="entry name" value="BLOOD VESSEL EPICARDIAL SUBSTANCE"/>
    <property type="match status" value="1"/>
</dbReference>
<sequence length="554" mass="62329">MLSIARARLGGVGARSINALMRAPRTGPVAARSALGSSYGGSRLAVMKPARASSRQLSAVPKGEAEQAETVFERQVREAKADFKVFMTTERQPLKFAGLNFTTTIGMLCGHASFGIATLVYLETDPLTTRVMVFTGATLGLFFSYYRHPPLIISIKWLTLTLILNSFLLAILWNERAEAEELNNDPEKSRIFEELFMPFDLNPVEFLRLMDLADRRVWMKGNDICQAGRPHEDMFLIVEGTAEVKSEGETVSHLEPGGFIGSMAFQRFTQEAEAPVDVTPEVVRRNTINSSDFVYIDSIILENGSSVYGGGDGRSTRKIVKEAFLHFMRQDHIIGKVARSLVSDVMGMRVHEDDMERSKTTVTATSDVVTYAWDMHELHAFLKRRPLIGASLQKAMAEDFINKVYQSRGHEERYRLLLVESLDPGSINPIGREKLRRYRETHHISEEVHKGFLKEQGWTEEEYYMGFQQNKAPRDGSARFLEYEALVSRELSGGEVTPEARSNLRKFRSQAHIDAQEHLLAIQKQGWTADDYEAGEKGAAGHYDEMVGNADKFQ</sequence>
<dbReference type="AlphaFoldDB" id="D7FN16"/>
<dbReference type="InterPro" id="IPR006916">
    <property type="entry name" value="POPDC1-3"/>
</dbReference>
<evidence type="ECO:0000256" key="8">
    <source>
        <dbReference type="SAM" id="Phobius"/>
    </source>
</evidence>
<keyword evidence="11" id="KW-1185">Reference proteome</keyword>
<dbReference type="OrthoDB" id="10284829at2759"/>
<organism evidence="10 11">
    <name type="scientific">Ectocarpus siliculosus</name>
    <name type="common">Brown alga</name>
    <name type="synonym">Conferva siliculosa</name>
    <dbReference type="NCBI Taxonomy" id="2880"/>
    <lineage>
        <taxon>Eukaryota</taxon>
        <taxon>Sar</taxon>
        <taxon>Stramenopiles</taxon>
        <taxon>Ochrophyta</taxon>
        <taxon>PX clade</taxon>
        <taxon>Phaeophyceae</taxon>
        <taxon>Ectocarpales</taxon>
        <taxon>Ectocarpaceae</taxon>
        <taxon>Ectocarpus</taxon>
    </lineage>
</organism>
<proteinExistence type="predicted"/>
<evidence type="ECO:0000259" key="9">
    <source>
        <dbReference type="PROSITE" id="PS50042"/>
    </source>
</evidence>
<keyword evidence="6" id="KW-0965">Cell junction</keyword>
<keyword evidence="8" id="KW-0472">Membrane</keyword>
<feature type="transmembrane region" description="Helical" evidence="8">
    <location>
        <begin position="153"/>
        <end position="173"/>
    </location>
</feature>
<dbReference type="CDD" id="cd00038">
    <property type="entry name" value="CAP_ED"/>
    <property type="match status" value="1"/>
</dbReference>
<evidence type="ECO:0000256" key="5">
    <source>
        <dbReference type="ARBA" id="ARBA00022889"/>
    </source>
</evidence>
<comment type="subcellular location">
    <subcellularLocation>
        <location evidence="2">Cell junction</location>
        <location evidence="2">Tight junction</location>
    </subcellularLocation>
    <subcellularLocation>
        <location evidence="1">Lateral cell membrane</location>
    </subcellularLocation>
</comment>
<gene>
    <name evidence="10" type="ORF">Esi_0173_0022</name>
</gene>
<dbReference type="InterPro" id="IPR000595">
    <property type="entry name" value="cNMP-bd_dom"/>
</dbReference>
<accession>D7FN16</accession>
<evidence type="ECO:0000256" key="1">
    <source>
        <dbReference type="ARBA" id="ARBA00004124"/>
    </source>
</evidence>
<evidence type="ECO:0000313" key="10">
    <source>
        <dbReference type="EMBL" id="CBJ30080.1"/>
    </source>
</evidence>
<keyword evidence="8" id="KW-1133">Transmembrane helix</keyword>
<feature type="transmembrane region" description="Helical" evidence="8">
    <location>
        <begin position="127"/>
        <end position="146"/>
    </location>
</feature>
<dbReference type="InterPro" id="IPR014710">
    <property type="entry name" value="RmlC-like_jellyroll"/>
</dbReference>
<evidence type="ECO:0000256" key="3">
    <source>
        <dbReference type="ARBA" id="ARBA00022427"/>
    </source>
</evidence>
<evidence type="ECO:0000313" key="11">
    <source>
        <dbReference type="Proteomes" id="UP000002630"/>
    </source>
</evidence>
<dbReference type="GO" id="GO:0007155">
    <property type="term" value="P:cell adhesion"/>
    <property type="evidence" value="ECO:0007669"/>
    <property type="project" value="UniProtKB-KW"/>
</dbReference>
<dbReference type="GO" id="GO:0005923">
    <property type="term" value="C:bicellular tight junction"/>
    <property type="evidence" value="ECO:0007669"/>
    <property type="project" value="UniProtKB-SubCell"/>
</dbReference>
<dbReference type="GO" id="GO:0016328">
    <property type="term" value="C:lateral plasma membrane"/>
    <property type="evidence" value="ECO:0007669"/>
    <property type="project" value="UniProtKB-SubCell"/>
</dbReference>
<keyword evidence="5" id="KW-0130">Cell adhesion</keyword>
<evidence type="ECO:0000256" key="6">
    <source>
        <dbReference type="ARBA" id="ARBA00022949"/>
    </source>
</evidence>
<dbReference type="Proteomes" id="UP000002630">
    <property type="component" value="Unassembled WGS sequence"/>
</dbReference>
<dbReference type="InterPro" id="IPR018490">
    <property type="entry name" value="cNMP-bd_dom_sf"/>
</dbReference>
<name>D7FN16_ECTSI</name>
<feature type="domain" description="Cyclic nucleotide-binding" evidence="9">
    <location>
        <begin position="197"/>
        <end position="265"/>
    </location>
</feature>
<evidence type="ECO:0000256" key="2">
    <source>
        <dbReference type="ARBA" id="ARBA00004435"/>
    </source>
</evidence>
<keyword evidence="8" id="KW-0812">Transmembrane</keyword>
<dbReference type="EMBL" id="FN649760">
    <property type="protein sequence ID" value="CBJ30080.1"/>
    <property type="molecule type" value="Genomic_DNA"/>
</dbReference>
<reference evidence="10 11" key="1">
    <citation type="journal article" date="2010" name="Nature">
        <title>The Ectocarpus genome and the independent evolution of multicellularity in brown algae.</title>
        <authorList>
            <person name="Cock J.M."/>
            <person name="Sterck L."/>
            <person name="Rouze P."/>
            <person name="Scornet D."/>
            <person name="Allen A.E."/>
            <person name="Amoutzias G."/>
            <person name="Anthouard V."/>
            <person name="Artiguenave F."/>
            <person name="Aury J.M."/>
            <person name="Badger J.H."/>
            <person name="Beszteri B."/>
            <person name="Billiau K."/>
            <person name="Bonnet E."/>
            <person name="Bothwell J.H."/>
            <person name="Bowler C."/>
            <person name="Boyen C."/>
            <person name="Brownlee C."/>
            <person name="Carrano C.J."/>
            <person name="Charrier B."/>
            <person name="Cho G.Y."/>
            <person name="Coelho S.M."/>
            <person name="Collen J."/>
            <person name="Corre E."/>
            <person name="Da Silva C."/>
            <person name="Delage L."/>
            <person name="Delaroque N."/>
            <person name="Dittami S.M."/>
            <person name="Doulbeau S."/>
            <person name="Elias M."/>
            <person name="Farnham G."/>
            <person name="Gachon C.M."/>
            <person name="Gschloessl B."/>
            <person name="Heesch S."/>
            <person name="Jabbari K."/>
            <person name="Jubin C."/>
            <person name="Kawai H."/>
            <person name="Kimura K."/>
            <person name="Kloareg B."/>
            <person name="Kupper F.C."/>
            <person name="Lang D."/>
            <person name="Le Bail A."/>
            <person name="Leblanc C."/>
            <person name="Lerouge P."/>
            <person name="Lohr M."/>
            <person name="Lopez P.J."/>
            <person name="Martens C."/>
            <person name="Maumus F."/>
            <person name="Michel G."/>
            <person name="Miranda-Saavedra D."/>
            <person name="Morales J."/>
            <person name="Moreau H."/>
            <person name="Motomura T."/>
            <person name="Nagasato C."/>
            <person name="Napoli C.A."/>
            <person name="Nelson D.R."/>
            <person name="Nyvall-Collen P."/>
            <person name="Peters A.F."/>
            <person name="Pommier C."/>
            <person name="Potin P."/>
            <person name="Poulain J."/>
            <person name="Quesneville H."/>
            <person name="Read B."/>
            <person name="Rensing S.A."/>
            <person name="Ritter A."/>
            <person name="Rousvoal S."/>
            <person name="Samanta M."/>
            <person name="Samson G."/>
            <person name="Schroeder D.C."/>
            <person name="Segurens B."/>
            <person name="Strittmatter M."/>
            <person name="Tonon T."/>
            <person name="Tregear J.W."/>
            <person name="Valentin K."/>
            <person name="von Dassow P."/>
            <person name="Yamagishi T."/>
            <person name="Van de Peer Y."/>
            <person name="Wincker P."/>
        </authorList>
    </citation>
    <scope>NUCLEOTIDE SEQUENCE [LARGE SCALE GENOMIC DNA]</scope>
    <source>
        <strain evidence="11">Ec32 / CCAP1310/4</strain>
    </source>
</reference>
<dbReference type="InParanoid" id="D7FN16"/>
<feature type="transmembrane region" description="Helical" evidence="8">
    <location>
        <begin position="96"/>
        <end position="121"/>
    </location>
</feature>
<keyword evidence="7" id="KW-0325">Glycoprotein</keyword>
<evidence type="ECO:0000256" key="4">
    <source>
        <dbReference type="ARBA" id="ARBA00022473"/>
    </source>
</evidence>
<dbReference type="SUPFAM" id="SSF51206">
    <property type="entry name" value="cAMP-binding domain-like"/>
    <property type="match status" value="1"/>
</dbReference>